<reference evidence="1 2" key="1">
    <citation type="submission" date="2017-08" db="EMBL/GenBank/DDBJ databases">
        <title>Draft genome sequence of filamentous cyanobacterium Calothrix elsteri CCALA 953.</title>
        <authorList>
            <person name="Gagunashvili A.N."/>
            <person name="Elster J."/>
            <person name="Andresson O.S."/>
        </authorList>
    </citation>
    <scope>NUCLEOTIDE SEQUENCE [LARGE SCALE GENOMIC DNA]</scope>
    <source>
        <strain evidence="1 2">CCALA 953</strain>
    </source>
</reference>
<proteinExistence type="predicted"/>
<accession>A0A2A2THX7</accession>
<name>A0A2A2THX7_9CYAN</name>
<comment type="caution">
    <text evidence="1">The sequence shown here is derived from an EMBL/GenBank/DDBJ whole genome shotgun (WGS) entry which is preliminary data.</text>
</comment>
<organism evidence="1 2">
    <name type="scientific">Brunnivagina elsteri CCALA 953</name>
    <dbReference type="NCBI Taxonomy" id="987040"/>
    <lineage>
        <taxon>Bacteria</taxon>
        <taxon>Bacillati</taxon>
        <taxon>Cyanobacteriota</taxon>
        <taxon>Cyanophyceae</taxon>
        <taxon>Nostocales</taxon>
        <taxon>Calotrichaceae</taxon>
        <taxon>Brunnivagina</taxon>
    </lineage>
</organism>
<keyword evidence="2" id="KW-1185">Reference proteome</keyword>
<dbReference type="Proteomes" id="UP000218238">
    <property type="component" value="Unassembled WGS sequence"/>
</dbReference>
<evidence type="ECO:0000313" key="2">
    <source>
        <dbReference type="Proteomes" id="UP000218238"/>
    </source>
</evidence>
<evidence type="ECO:0000313" key="1">
    <source>
        <dbReference type="EMBL" id="PAX53333.1"/>
    </source>
</evidence>
<dbReference type="RefSeq" id="WP_095722379.1">
    <property type="nucleotide sequence ID" value="NZ_NTFS01000150.1"/>
</dbReference>
<sequence>MKQISHQKIFPIVFFAIALSIVTQNVVSSLVVPNLDGESQPNRVKLSECMADVREVTSGWEQQQMNQAATAICDARKAHAKEKARFIGAISKLEKQYQGYTNHGFDKHVKVATQDAWNIVKNCIEFKEGFTHPHNVAIYQVPNEVRKSCYAIGTGLVESQLFTK</sequence>
<gene>
    <name evidence="1" type="ORF">CK510_14530</name>
</gene>
<evidence type="ECO:0008006" key="3">
    <source>
        <dbReference type="Google" id="ProtNLM"/>
    </source>
</evidence>
<dbReference type="EMBL" id="NTFS01000150">
    <property type="protein sequence ID" value="PAX53333.1"/>
    <property type="molecule type" value="Genomic_DNA"/>
</dbReference>
<dbReference type="OrthoDB" id="513324at2"/>
<dbReference type="AlphaFoldDB" id="A0A2A2THX7"/>
<protein>
    <recommendedName>
        <fullName evidence="3">Lysozyme inhibitor LprI N-terminal domain-containing protein</fullName>
    </recommendedName>
</protein>